<feature type="compositionally biased region" description="Basic and acidic residues" evidence="1">
    <location>
        <begin position="158"/>
        <end position="171"/>
    </location>
</feature>
<gene>
    <name evidence="2" type="ORF">PG997_005570</name>
</gene>
<evidence type="ECO:0000313" key="3">
    <source>
        <dbReference type="Proteomes" id="UP001433268"/>
    </source>
</evidence>
<dbReference type="RefSeq" id="XP_066668808.1">
    <property type="nucleotide sequence ID" value="XM_066809885.1"/>
</dbReference>
<comment type="caution">
    <text evidence="2">The sequence shown here is derived from an EMBL/GenBank/DDBJ whole genome shotgun (WGS) entry which is preliminary data.</text>
</comment>
<dbReference type="EMBL" id="JAQQWN010000005">
    <property type="protein sequence ID" value="KAK8084299.1"/>
    <property type="molecule type" value="Genomic_DNA"/>
</dbReference>
<sequence length="316" mass="34974">MLRIGYYAAYLILAVHALEASGEAMSGKTFLSNLSVDSPVSSILDTPDPKPTKKDAQTLQAHTAKYAHSVLETFVEMPSFLMDTIPTYLCLCIGYSALILAHYDESQSKVPAAVSVGLISKLEDWCMRTPSKSWAIKFAKLARQRVESRIGTGSSYHGDSKTTPREEERRHLPGWNQTMPLSSYPMSTPGHDTSPSSIADRNFEGNDFPTAAETFPLPPEAMHAAGFDVAQPVIPSMEDFFGGGFLHFMGQPPRAETSAVQSPSTKLLWSRTGSLRPIVPPRSGETLCNKEYHVHTITVNRQDQFARSCDRRNWYL</sequence>
<evidence type="ECO:0000313" key="2">
    <source>
        <dbReference type="EMBL" id="KAK8084299.1"/>
    </source>
</evidence>
<dbReference type="GeneID" id="92042945"/>
<dbReference type="Proteomes" id="UP001433268">
    <property type="component" value="Unassembled WGS sequence"/>
</dbReference>
<name>A0ABR1WLC7_9PEZI</name>
<organism evidence="2 3">
    <name type="scientific">Apiospora hydei</name>
    <dbReference type="NCBI Taxonomy" id="1337664"/>
    <lineage>
        <taxon>Eukaryota</taxon>
        <taxon>Fungi</taxon>
        <taxon>Dikarya</taxon>
        <taxon>Ascomycota</taxon>
        <taxon>Pezizomycotina</taxon>
        <taxon>Sordariomycetes</taxon>
        <taxon>Xylariomycetidae</taxon>
        <taxon>Amphisphaeriales</taxon>
        <taxon>Apiosporaceae</taxon>
        <taxon>Apiospora</taxon>
    </lineage>
</organism>
<reference evidence="2 3" key="1">
    <citation type="submission" date="2023-01" db="EMBL/GenBank/DDBJ databases">
        <title>Analysis of 21 Apiospora genomes using comparative genomics revels a genus with tremendous synthesis potential of carbohydrate active enzymes and secondary metabolites.</title>
        <authorList>
            <person name="Sorensen T."/>
        </authorList>
    </citation>
    <scope>NUCLEOTIDE SEQUENCE [LARGE SCALE GENOMIC DNA]</scope>
    <source>
        <strain evidence="2 3">CBS 114990</strain>
    </source>
</reference>
<feature type="region of interest" description="Disordered" evidence="1">
    <location>
        <begin position="150"/>
        <end position="195"/>
    </location>
</feature>
<accession>A0ABR1WLC7</accession>
<feature type="compositionally biased region" description="Polar residues" evidence="1">
    <location>
        <begin position="175"/>
        <end position="195"/>
    </location>
</feature>
<evidence type="ECO:0000256" key="1">
    <source>
        <dbReference type="SAM" id="MobiDB-lite"/>
    </source>
</evidence>
<keyword evidence="3" id="KW-1185">Reference proteome</keyword>
<protein>
    <submittedName>
        <fullName evidence="2">Uncharacterized protein</fullName>
    </submittedName>
</protein>
<proteinExistence type="predicted"/>